<evidence type="ECO:0000313" key="1">
    <source>
        <dbReference type="EMBL" id="KAB0790165.1"/>
    </source>
</evidence>
<name>A0A5N3ZYL8_PHOPY</name>
<comment type="caution">
    <text evidence="1">The sequence shown here is derived from an EMBL/GenBank/DDBJ whole genome shotgun (WGS) entry which is preliminary data.</text>
</comment>
<keyword evidence="2" id="KW-1185">Reference proteome</keyword>
<organism evidence="1 2">
    <name type="scientific">Photinus pyralis</name>
    <name type="common">Common eastern firefly</name>
    <name type="synonym">Lampyris pyralis</name>
    <dbReference type="NCBI Taxonomy" id="7054"/>
    <lineage>
        <taxon>Eukaryota</taxon>
        <taxon>Metazoa</taxon>
        <taxon>Ecdysozoa</taxon>
        <taxon>Arthropoda</taxon>
        <taxon>Hexapoda</taxon>
        <taxon>Insecta</taxon>
        <taxon>Pterygota</taxon>
        <taxon>Neoptera</taxon>
        <taxon>Endopterygota</taxon>
        <taxon>Coleoptera</taxon>
        <taxon>Polyphaga</taxon>
        <taxon>Elateriformia</taxon>
        <taxon>Elateroidea</taxon>
        <taxon>Lampyridae</taxon>
        <taxon>Lampyrinae</taxon>
        <taxon>Photinus</taxon>
    </lineage>
</organism>
<sequence>LADERFYIPAAVDILLGAELFPFILKPGKVIGTPSALNTIFGFVVLGSSSGKQNDSSLSLFLGSPQCDSLSIESAIKRFWELEDISANHLRSPEDSRCEEIFNTTHYRDDEGRYVVNLPFKESEPTFCFQNTRNIALKRFYSLERRLI</sequence>
<reference evidence="1 2" key="1">
    <citation type="journal article" date="2018" name="Elife">
        <title>Firefly genomes illuminate parallel origins of bioluminescence in beetles.</title>
        <authorList>
            <person name="Fallon T.R."/>
            <person name="Lower S.E."/>
            <person name="Chang C.H."/>
            <person name="Bessho-Uehara M."/>
            <person name="Martin G.J."/>
            <person name="Bewick A.J."/>
            <person name="Behringer M."/>
            <person name="Debat H.J."/>
            <person name="Wong I."/>
            <person name="Day J.C."/>
            <person name="Suvorov A."/>
            <person name="Silva C.J."/>
            <person name="Stanger-Hall K.F."/>
            <person name="Hall D.W."/>
            <person name="Schmitz R.J."/>
            <person name="Nelson D.R."/>
            <person name="Lewis S.M."/>
            <person name="Shigenobu S."/>
            <person name="Bybee S.M."/>
            <person name="Larracuente A.M."/>
            <person name="Oba Y."/>
            <person name="Weng J.K."/>
        </authorList>
    </citation>
    <scope>NUCLEOTIDE SEQUENCE [LARGE SCALE GENOMIC DNA]</scope>
    <source>
        <strain evidence="1">1611_PpyrPB1</strain>
        <tissue evidence="1">Whole body</tissue>
    </source>
</reference>
<dbReference type="AlphaFoldDB" id="A0A5N3ZYL8"/>
<evidence type="ECO:0000313" key="2">
    <source>
        <dbReference type="Proteomes" id="UP000327044"/>
    </source>
</evidence>
<protein>
    <recommendedName>
        <fullName evidence="3">Peptidase aspartic putative domain-containing protein</fullName>
    </recommendedName>
</protein>
<evidence type="ECO:0008006" key="3">
    <source>
        <dbReference type="Google" id="ProtNLM"/>
    </source>
</evidence>
<dbReference type="InParanoid" id="A0A5N3ZYL8"/>
<dbReference type="EMBL" id="VVIM01001783">
    <property type="protein sequence ID" value="KAB0790165.1"/>
    <property type="molecule type" value="Genomic_DNA"/>
</dbReference>
<proteinExistence type="predicted"/>
<dbReference type="Proteomes" id="UP000327044">
    <property type="component" value="Unassembled WGS sequence"/>
</dbReference>
<feature type="non-terminal residue" evidence="1">
    <location>
        <position position="148"/>
    </location>
</feature>
<gene>
    <name evidence="1" type="ORF">PPYR_15509</name>
</gene>
<accession>A0A5N3ZYL8</accession>
<feature type="non-terminal residue" evidence="1">
    <location>
        <position position="1"/>
    </location>
</feature>